<name>A0A6L3YZX7_BRUAN</name>
<sequence length="80" mass="9257">MHWKSSSLLSEVRPMLDRKPDQQTGYGFPLAGLSRHQCRWPVNRAQAGELHLFCGEVVQNGQPYCEEHCRKAYTRKALTR</sequence>
<proteinExistence type="predicted"/>
<comment type="caution">
    <text evidence="2">The sequence shown here is derived from an EMBL/GenBank/DDBJ whole genome shotgun (WGS) entry which is preliminary data.</text>
</comment>
<gene>
    <name evidence="2" type="ORF">F9L04_21670</name>
</gene>
<evidence type="ECO:0000313" key="2">
    <source>
        <dbReference type="EMBL" id="KAB2763050.1"/>
    </source>
</evidence>
<dbReference type="EMBL" id="WBWS01000028">
    <property type="protein sequence ID" value="KAB2763050.1"/>
    <property type="molecule type" value="Genomic_DNA"/>
</dbReference>
<evidence type="ECO:0000256" key="1">
    <source>
        <dbReference type="SAM" id="MobiDB-lite"/>
    </source>
</evidence>
<reference evidence="2 3" key="1">
    <citation type="submission" date="2019-09" db="EMBL/GenBank/DDBJ databases">
        <title>Taxonomic organization of the family Brucellaceae based on a phylogenomic approach.</title>
        <authorList>
            <person name="Leclercq S."/>
            <person name="Cloeckaert A."/>
            <person name="Zygmunt M.S."/>
        </authorList>
    </citation>
    <scope>NUCLEOTIDE SEQUENCE [LARGE SCALE GENOMIC DNA]</scope>
    <source>
        <strain evidence="2 3">LMG 3313</strain>
    </source>
</reference>
<feature type="region of interest" description="Disordered" evidence="1">
    <location>
        <begin position="1"/>
        <end position="20"/>
    </location>
</feature>
<dbReference type="AlphaFoldDB" id="A0A6L3YZX7"/>
<dbReference type="InterPro" id="IPR011681">
    <property type="entry name" value="GcrA"/>
</dbReference>
<dbReference type="Pfam" id="PF07750">
    <property type="entry name" value="GcrA"/>
    <property type="match status" value="1"/>
</dbReference>
<organism evidence="2 3">
    <name type="scientific">Brucella anthropi</name>
    <name type="common">Ochrobactrum anthropi</name>
    <dbReference type="NCBI Taxonomy" id="529"/>
    <lineage>
        <taxon>Bacteria</taxon>
        <taxon>Pseudomonadati</taxon>
        <taxon>Pseudomonadota</taxon>
        <taxon>Alphaproteobacteria</taxon>
        <taxon>Hyphomicrobiales</taxon>
        <taxon>Brucellaceae</taxon>
        <taxon>Brucella/Ochrobactrum group</taxon>
        <taxon>Brucella</taxon>
    </lineage>
</organism>
<protein>
    <recommendedName>
        <fullName evidence="4">GcrA cell cycle regulator</fullName>
    </recommendedName>
</protein>
<evidence type="ECO:0008006" key="4">
    <source>
        <dbReference type="Google" id="ProtNLM"/>
    </source>
</evidence>
<accession>A0A6L3YZX7</accession>
<evidence type="ECO:0000313" key="3">
    <source>
        <dbReference type="Proteomes" id="UP000481876"/>
    </source>
</evidence>
<dbReference type="Proteomes" id="UP000481876">
    <property type="component" value="Unassembled WGS sequence"/>
</dbReference>